<comment type="caution">
    <text evidence="2">The sequence shown here is derived from an EMBL/GenBank/DDBJ whole genome shotgun (WGS) entry which is preliminary data.</text>
</comment>
<gene>
    <name evidence="2" type="ORF">BG258_13820</name>
</gene>
<dbReference type="EMBL" id="MECQ01000001">
    <property type="protein sequence ID" value="ODV56896.1"/>
    <property type="molecule type" value="Genomic_DNA"/>
</dbReference>
<dbReference type="AlphaFoldDB" id="A0A1E4R8T5"/>
<keyword evidence="2" id="KW-0808">Transferase</keyword>
<protein>
    <submittedName>
        <fullName evidence="2">Glycosyl transferase</fullName>
    </submittedName>
</protein>
<dbReference type="InterPro" id="IPR001296">
    <property type="entry name" value="Glyco_trans_1"/>
</dbReference>
<name>A0A1E4R8T5_9BACI</name>
<dbReference type="PANTHER" id="PTHR45947">
    <property type="entry name" value="SULFOQUINOVOSYL TRANSFERASE SQD2"/>
    <property type="match status" value="1"/>
</dbReference>
<evidence type="ECO:0000259" key="1">
    <source>
        <dbReference type="Pfam" id="PF00534"/>
    </source>
</evidence>
<dbReference type="GO" id="GO:0016757">
    <property type="term" value="F:glycosyltransferase activity"/>
    <property type="evidence" value="ECO:0007669"/>
    <property type="project" value="InterPro"/>
</dbReference>
<dbReference type="InterPro" id="IPR050194">
    <property type="entry name" value="Glycosyltransferase_grp1"/>
</dbReference>
<proteinExistence type="predicted"/>
<dbReference type="PANTHER" id="PTHR45947:SF3">
    <property type="entry name" value="SULFOQUINOVOSYL TRANSFERASE SQD2"/>
    <property type="match status" value="1"/>
</dbReference>
<organism evidence="2 3">
    <name type="scientific">Lysinibacillus fusiformis</name>
    <dbReference type="NCBI Taxonomy" id="28031"/>
    <lineage>
        <taxon>Bacteria</taxon>
        <taxon>Bacillati</taxon>
        <taxon>Bacillota</taxon>
        <taxon>Bacilli</taxon>
        <taxon>Bacillales</taxon>
        <taxon>Bacillaceae</taxon>
        <taxon>Lysinibacillus</taxon>
    </lineage>
</organism>
<dbReference type="SUPFAM" id="SSF53756">
    <property type="entry name" value="UDP-Glycosyltransferase/glycogen phosphorylase"/>
    <property type="match status" value="1"/>
</dbReference>
<evidence type="ECO:0000313" key="2">
    <source>
        <dbReference type="EMBL" id="ODV56896.1"/>
    </source>
</evidence>
<dbReference type="OrthoDB" id="9787617at2"/>
<evidence type="ECO:0000313" key="3">
    <source>
        <dbReference type="Proteomes" id="UP000094784"/>
    </source>
</evidence>
<dbReference type="CDD" id="cd03801">
    <property type="entry name" value="GT4_PimA-like"/>
    <property type="match status" value="1"/>
</dbReference>
<dbReference type="Gene3D" id="3.40.50.2000">
    <property type="entry name" value="Glycogen Phosphorylase B"/>
    <property type="match status" value="2"/>
</dbReference>
<dbReference type="RefSeq" id="WP_069481871.1">
    <property type="nucleotide sequence ID" value="NZ_KV766182.1"/>
</dbReference>
<feature type="domain" description="Glycosyl transferase family 1" evidence="1">
    <location>
        <begin position="178"/>
        <end position="333"/>
    </location>
</feature>
<dbReference type="Proteomes" id="UP000094784">
    <property type="component" value="Unassembled WGS sequence"/>
</dbReference>
<dbReference type="Pfam" id="PF00534">
    <property type="entry name" value="Glycos_transf_1"/>
    <property type="match status" value="1"/>
</dbReference>
<accession>A0A1E4R8T5</accession>
<sequence>MTKRIAFICSVESAKLSDAHIFKDLCLVPILLGEYLGYEVSIVTAEMNETLLQQSFPAVKFEQVPIGIDYVANMNAYLVKHAKNIDLVFAIGPYPSYLSILQTYKQFNPNGKIYMKLDVNRFWLNRLKTYPYFLELLKLCDLLTSECISIQTAIREFSQLDVRHIPNGFYEYFHTEPVQFHEKENRILSVGRLDAPEKQTIFTIKAFLAAQLTDWELRLVGPMSESFQQEIKRILASHPYPAQVTIVGPISDKIQLEEEYRKAKIFCLTSTVECFAHVFAEAAKNGCYIVTTDVDGAADITQQQRFGRIHPTHDWESIARTLQQVTHQEALLENACLQLQADARKGLNWQHIVKDVAAYLNEIK</sequence>
<reference evidence="2 3" key="1">
    <citation type="submission" date="2016-09" db="EMBL/GenBank/DDBJ databases">
        <title>Draft genome sequence of the soil isolate, Lysinibacillus fusiformis M5, a potential hypoxanthine producer.</title>
        <authorList>
            <person name="Gallegos-Monterrosa R."/>
            <person name="Maroti G."/>
            <person name="Balint B."/>
            <person name="Kovacs A.T."/>
        </authorList>
    </citation>
    <scope>NUCLEOTIDE SEQUENCE [LARGE SCALE GENOMIC DNA]</scope>
    <source>
        <strain evidence="2 3">M5</strain>
    </source>
</reference>